<dbReference type="Proteomes" id="UP000298663">
    <property type="component" value="Unassembled WGS sequence"/>
</dbReference>
<dbReference type="STRING" id="34508.A0A4U5N6U3"/>
<evidence type="ECO:0000256" key="11">
    <source>
        <dbReference type="RuleBase" id="RU368090"/>
    </source>
</evidence>
<dbReference type="Gene3D" id="3.40.50.410">
    <property type="entry name" value="von Willebrand factor, type A domain"/>
    <property type="match status" value="1"/>
</dbReference>
<organism evidence="12 13">
    <name type="scientific">Steinernema carpocapsae</name>
    <name type="common">Entomopathogenic nematode</name>
    <dbReference type="NCBI Taxonomy" id="34508"/>
    <lineage>
        <taxon>Eukaryota</taxon>
        <taxon>Metazoa</taxon>
        <taxon>Ecdysozoa</taxon>
        <taxon>Nematoda</taxon>
        <taxon>Chromadorea</taxon>
        <taxon>Rhabditida</taxon>
        <taxon>Tylenchina</taxon>
        <taxon>Panagrolaimomorpha</taxon>
        <taxon>Strongyloidoidea</taxon>
        <taxon>Steinernematidae</taxon>
        <taxon>Steinernema</taxon>
    </lineage>
</organism>
<evidence type="ECO:0000256" key="3">
    <source>
        <dbReference type="ARBA" id="ARBA00022723"/>
    </source>
</evidence>
<keyword evidence="8 11" id="KW-0804">Transcription</keyword>
<comment type="subcellular location">
    <subcellularLocation>
        <location evidence="1 11">Nucleus</location>
    </subcellularLocation>
</comment>
<keyword evidence="5 11" id="KW-0863">Zinc-finger</keyword>
<reference evidence="12 13" key="2">
    <citation type="journal article" date="2019" name="G3 (Bethesda)">
        <title>Hybrid Assembly of the Genome of the Entomopathogenic Nematode Steinernema carpocapsae Identifies the X-Chromosome.</title>
        <authorList>
            <person name="Serra L."/>
            <person name="Macchietto M."/>
            <person name="Macias-Munoz A."/>
            <person name="McGill C.J."/>
            <person name="Rodriguez I.M."/>
            <person name="Rodriguez B."/>
            <person name="Murad R."/>
            <person name="Mortazavi A."/>
        </authorList>
    </citation>
    <scope>NUCLEOTIDE SEQUENCE [LARGE SCALE GENOMIC DNA]</scope>
    <source>
        <strain evidence="12 13">ALL</strain>
    </source>
</reference>
<dbReference type="GO" id="GO:0000439">
    <property type="term" value="C:transcription factor TFIIH core complex"/>
    <property type="evidence" value="ECO:0007669"/>
    <property type="project" value="UniProtKB-UniRule"/>
</dbReference>
<accession>A0A4U5N6U3</accession>
<dbReference type="EMBL" id="AZBU02000005">
    <property type="protein sequence ID" value="TKR78023.1"/>
    <property type="molecule type" value="Genomic_DNA"/>
</dbReference>
<proteinExistence type="inferred from homology"/>
<dbReference type="InterPro" id="IPR004600">
    <property type="entry name" value="TFIIH_Tfb4/GTF2H3"/>
</dbReference>
<reference evidence="12 13" key="1">
    <citation type="journal article" date="2015" name="Genome Biol.">
        <title>Comparative genomics of Steinernema reveals deeply conserved gene regulatory networks.</title>
        <authorList>
            <person name="Dillman A.R."/>
            <person name="Macchietto M."/>
            <person name="Porter C.F."/>
            <person name="Rogers A."/>
            <person name="Williams B."/>
            <person name="Antoshechkin I."/>
            <person name="Lee M.M."/>
            <person name="Goodwin Z."/>
            <person name="Lu X."/>
            <person name="Lewis E.E."/>
            <person name="Goodrich-Blair H."/>
            <person name="Stock S.P."/>
            <person name="Adams B.J."/>
            <person name="Sternberg P.W."/>
            <person name="Mortazavi A."/>
        </authorList>
    </citation>
    <scope>NUCLEOTIDE SEQUENCE [LARGE SCALE GENOMIC DNA]</scope>
    <source>
        <strain evidence="12 13">ALL</strain>
    </source>
</reference>
<comment type="function">
    <text evidence="11">Component of the general transcription and DNA repair factor IIH (TFIIH) core complex, which is involved in general and transcription-coupled nucleotide excision repair (NER) of damaged DNA and, when complexed to CAK, in RNA transcription by RNA polymerase II. In NER, TFIIH acts by opening DNA around the lesion to allow the excision of the damaged oligonucleotide and its replacement by a new DNA fragment. In transcription, TFIIH has an essential role in transcription initiation. When the pre-initiation complex (PIC) has been established, TFIIH is required for promoter opening and promoter escape. Phosphorylation of the C-terminal tail (CTD) of the largest subunit of RNA polymerase II by the kinase module CAK controls the initiation of transcription.</text>
</comment>
<dbReference type="GO" id="GO:0006289">
    <property type="term" value="P:nucleotide-excision repair"/>
    <property type="evidence" value="ECO:0007669"/>
    <property type="project" value="UniProtKB-UniRule"/>
</dbReference>
<dbReference type="InterPro" id="IPR036465">
    <property type="entry name" value="vWFA_dom_sf"/>
</dbReference>
<evidence type="ECO:0000256" key="4">
    <source>
        <dbReference type="ARBA" id="ARBA00022763"/>
    </source>
</evidence>
<evidence type="ECO:0000256" key="2">
    <source>
        <dbReference type="ARBA" id="ARBA00005273"/>
    </source>
</evidence>
<keyword evidence="10 11" id="KW-0539">Nucleus</keyword>
<evidence type="ECO:0000256" key="7">
    <source>
        <dbReference type="ARBA" id="ARBA00023015"/>
    </source>
</evidence>
<evidence type="ECO:0000256" key="9">
    <source>
        <dbReference type="ARBA" id="ARBA00023204"/>
    </source>
</evidence>
<evidence type="ECO:0000256" key="10">
    <source>
        <dbReference type="ARBA" id="ARBA00023242"/>
    </source>
</evidence>
<evidence type="ECO:0000313" key="12">
    <source>
        <dbReference type="EMBL" id="TKR78023.1"/>
    </source>
</evidence>
<evidence type="ECO:0000256" key="1">
    <source>
        <dbReference type="ARBA" id="ARBA00004123"/>
    </source>
</evidence>
<sequence>MSDLLCVIYDCNAISLGRVLDRVTSNDEGALVAQGSLLNDIIALCTSHLSVSIGNRLLFLIAGAPGDRDPKKNPIVFDSSVDLFCDLQEKVWEAVNAAVLHSASFGGNPDSSLATSYAAAVSIASCQITRYKRENTCQSGRILLVNSSESYGAEMGKLMNLFFAVQKLDILIDVVSLIKGPPTLQQACDITGGNYVHVDNIRTILVELMVRYDYATRLNLCCIDVHVSRREPKDEFQQAGAFGSRLQRSVPLSWRKRDHRLGLHDLPGRSVPVQPYLPSLQICV</sequence>
<dbReference type="GO" id="GO:0008270">
    <property type="term" value="F:zinc ion binding"/>
    <property type="evidence" value="ECO:0007669"/>
    <property type="project" value="UniProtKB-KW"/>
</dbReference>
<gene>
    <name evidence="12" type="ORF">L596_018897</name>
</gene>
<evidence type="ECO:0000256" key="8">
    <source>
        <dbReference type="ARBA" id="ARBA00023163"/>
    </source>
</evidence>
<evidence type="ECO:0000313" key="13">
    <source>
        <dbReference type="Proteomes" id="UP000298663"/>
    </source>
</evidence>
<name>A0A4U5N6U3_STECR</name>
<keyword evidence="6 11" id="KW-0862">Zinc</keyword>
<dbReference type="AlphaFoldDB" id="A0A4U5N6U3"/>
<protein>
    <recommendedName>
        <fullName evidence="11">General transcription factor IIH subunit 3</fullName>
    </recommendedName>
    <alternativeName>
        <fullName evidence="11">General transcription factor IIH polypeptide 3</fullName>
    </alternativeName>
</protein>
<dbReference type="GO" id="GO:0005675">
    <property type="term" value="C:transcription factor TFIIH holo complex"/>
    <property type="evidence" value="ECO:0007669"/>
    <property type="project" value="UniProtKB-UniRule"/>
</dbReference>
<dbReference type="PANTHER" id="PTHR12831">
    <property type="entry name" value="TRANSCRIPTION INITIATION FACTOR IIH TFIIH , POLYPEPTIDE 3-RELATED"/>
    <property type="match status" value="1"/>
</dbReference>
<evidence type="ECO:0000256" key="6">
    <source>
        <dbReference type="ARBA" id="ARBA00022833"/>
    </source>
</evidence>
<dbReference type="Pfam" id="PF03850">
    <property type="entry name" value="Tfb4"/>
    <property type="match status" value="1"/>
</dbReference>
<keyword evidence="7 11" id="KW-0805">Transcription regulation</keyword>
<dbReference type="GO" id="GO:0006355">
    <property type="term" value="P:regulation of DNA-templated transcription"/>
    <property type="evidence" value="ECO:0007669"/>
    <property type="project" value="InterPro"/>
</dbReference>
<comment type="caution">
    <text evidence="12">The sequence shown here is derived from an EMBL/GenBank/DDBJ whole genome shotgun (WGS) entry which is preliminary data.</text>
</comment>
<comment type="subunit">
    <text evidence="11">Part of a TFIID-containing RNA polymerase II pre-initiation complex that is composed of TBP and at least GTF2A1, GTF2A2, GTF2E1, GTF2E2, GTF2F1, GTF2H2, GTF2H3, GTF2H4, GTF2H5, GTF2B, TCEA1, ERCC2, ERCC3, TAF1, TAF2, TAF3, TAF4, TAF5, TAF6, TAF7, TAF8, TAF9, TAF10, TAF11, TAF12 and TAF13. Component of the 7-subunit TFIIH core complex composed of XPB/ERCC3, XPD/ERCC2, GTF2H1, GTF2H2, GTF2H3, GTF2H4 and GTF2H5, which is active in NER. The core complex associates with the 3-subunit CDK-activating kinase (CAK) module composed of CCNH/cyclin H, CDK7 and MNAT1 to form the 10-subunit holoenzyme (holo-TFIIH) active in transcription. Interacts with RARA; the interaction requires prior phosphorylation of RARA on 'Ser-369' which then enhances interaction of RARA with CDK7.</text>
</comment>
<keyword evidence="4 11" id="KW-0227">DNA damage</keyword>
<keyword evidence="3 11" id="KW-0479">Metal-binding</keyword>
<dbReference type="PANTHER" id="PTHR12831:SF0">
    <property type="entry name" value="GENERAL TRANSCRIPTION FACTOR IIH SUBUNIT 3"/>
    <property type="match status" value="1"/>
</dbReference>
<dbReference type="OrthoDB" id="17307at2759"/>
<keyword evidence="9 11" id="KW-0234">DNA repair</keyword>
<keyword evidence="13" id="KW-1185">Reference proteome</keyword>
<comment type="similarity">
    <text evidence="2 11">Belongs to the TFB4 family.</text>
</comment>
<evidence type="ECO:0000256" key="5">
    <source>
        <dbReference type="ARBA" id="ARBA00022771"/>
    </source>
</evidence>